<feature type="compositionally biased region" description="Polar residues" evidence="1">
    <location>
        <begin position="303"/>
        <end position="333"/>
    </location>
</feature>
<keyword evidence="2" id="KW-0812">Transmembrane</keyword>
<dbReference type="HOGENOM" id="CLU_027213_0_0_1"/>
<feature type="region of interest" description="Disordered" evidence="1">
    <location>
        <begin position="294"/>
        <end position="339"/>
    </location>
</feature>
<evidence type="ECO:0000256" key="2">
    <source>
        <dbReference type="SAM" id="Phobius"/>
    </source>
</evidence>
<feature type="transmembrane region" description="Helical" evidence="2">
    <location>
        <begin position="142"/>
        <end position="164"/>
    </location>
</feature>
<keyword evidence="4" id="KW-1185">Reference proteome</keyword>
<evidence type="ECO:0000256" key="1">
    <source>
        <dbReference type="SAM" id="MobiDB-lite"/>
    </source>
</evidence>
<organism evidence="3 4">
    <name type="scientific">Fibroporia radiculosa</name>
    <dbReference type="NCBI Taxonomy" id="599839"/>
    <lineage>
        <taxon>Eukaryota</taxon>
        <taxon>Fungi</taxon>
        <taxon>Dikarya</taxon>
        <taxon>Basidiomycota</taxon>
        <taxon>Agaricomycotina</taxon>
        <taxon>Agaricomycetes</taxon>
        <taxon>Polyporales</taxon>
        <taxon>Fibroporiaceae</taxon>
        <taxon>Fibroporia</taxon>
    </lineage>
</organism>
<dbReference type="RefSeq" id="XP_012183226.1">
    <property type="nucleotide sequence ID" value="XM_012327836.1"/>
</dbReference>
<name>J4GAN3_9APHY</name>
<dbReference type="InParanoid" id="J4GAN3"/>
<feature type="transmembrane region" description="Helical" evidence="2">
    <location>
        <begin position="51"/>
        <end position="72"/>
    </location>
</feature>
<keyword evidence="2" id="KW-1133">Transmembrane helix</keyword>
<accession>J4GAN3</accession>
<feature type="transmembrane region" description="Helical" evidence="2">
    <location>
        <begin position="105"/>
        <end position="130"/>
    </location>
</feature>
<evidence type="ECO:0000313" key="3">
    <source>
        <dbReference type="EMBL" id="CCM03943.1"/>
    </source>
</evidence>
<sequence>MPSPPTFLAWAILSCLLGAFLFFHLWKFDRFKCLRWENGPHSGAFKRVMTYTYLLSVPLIIIYSVGFCVLSYDVGYADIPGIGVVPIPFEFWLPKYHRAIFPLNIVFSFSWGLEMVTHLEELCFWLFLVNAGKVQQDWFRTFYFKIWAVGSILAFAYMPIVTIVTRSNADTNTAATFTAGSIGDLTLTVCFMPVLFQFPGFLRNLKSEGVDINTIVRLTTFHELNRIRVVFRFLFFAPLLILGVDGLTARAVVNSSLFASEFLAFMAGIGCMVSSGITLVIFFPRSVQSEVQARNASREKSQQMRTFQSTQHSEYNSSYSPRSLSPQKSSAPPYSSHPGGENLVISIEDSAMIKAPVLAPGDPVTGSHPAATTFKTFAPNRRLDSGAKIHGGVKIVGLTEGNLAHHNHQSSNVHPFVHNFTSPIGTFVGLASFRADLMPIAA</sequence>
<gene>
    <name evidence="3" type="ORF">FIBRA_06096</name>
</gene>
<feature type="transmembrane region" description="Helical" evidence="2">
    <location>
        <begin position="262"/>
        <end position="284"/>
    </location>
</feature>
<keyword evidence="2" id="KW-0472">Membrane</keyword>
<dbReference type="EMBL" id="HE797135">
    <property type="protein sequence ID" value="CCM03943.1"/>
    <property type="molecule type" value="Genomic_DNA"/>
</dbReference>
<protein>
    <submittedName>
        <fullName evidence="3">Uncharacterized protein</fullName>
    </submittedName>
</protein>
<proteinExistence type="predicted"/>
<dbReference type="AlphaFoldDB" id="J4GAN3"/>
<dbReference type="Proteomes" id="UP000006352">
    <property type="component" value="Unassembled WGS sequence"/>
</dbReference>
<feature type="transmembrane region" description="Helical" evidence="2">
    <location>
        <begin position="6"/>
        <end position="26"/>
    </location>
</feature>
<dbReference type="OrthoDB" id="2384193at2759"/>
<dbReference type="STRING" id="599839.J4GAN3"/>
<reference evidence="3 4" key="1">
    <citation type="journal article" date="2012" name="Appl. Environ. Microbiol.">
        <title>Short-read sequencing for genomic analysis of the brown rot fungus Fibroporia radiculosa.</title>
        <authorList>
            <person name="Tang J.D."/>
            <person name="Perkins A.D."/>
            <person name="Sonstegard T.S."/>
            <person name="Schroeder S.G."/>
            <person name="Burgess S.C."/>
            <person name="Diehl S.V."/>
        </authorList>
    </citation>
    <scope>NUCLEOTIDE SEQUENCE [LARGE SCALE GENOMIC DNA]</scope>
    <source>
        <strain evidence="3 4">TFFH 294</strain>
    </source>
</reference>
<feature type="transmembrane region" description="Helical" evidence="2">
    <location>
        <begin position="176"/>
        <end position="196"/>
    </location>
</feature>
<feature type="transmembrane region" description="Helical" evidence="2">
    <location>
        <begin position="229"/>
        <end position="250"/>
    </location>
</feature>
<dbReference type="GeneID" id="24098854"/>
<evidence type="ECO:0000313" key="4">
    <source>
        <dbReference type="Proteomes" id="UP000006352"/>
    </source>
</evidence>